<evidence type="ECO:0000256" key="1">
    <source>
        <dbReference type="SAM" id="MobiDB-lite"/>
    </source>
</evidence>
<name>A0A834IFD2_RHYFE</name>
<sequence>MSTGNRADKFLLLALIIICIKLGNYEYNLKENVPFFIKVGNGANPTDNIKPKQWHGTRNAPTKNKNTWKKWRTREKSDIKLQRNEGRGGGPSLINGSICAGKILIFVRRCFLAILLTGRWRTGMTRALPVIQDLFYKLMNNHKTRDIVRAGIEILLLVGGKKLLLKQIDYCC</sequence>
<protein>
    <recommendedName>
        <fullName evidence="5">Secreted protein</fullName>
    </recommendedName>
</protein>
<evidence type="ECO:0000313" key="4">
    <source>
        <dbReference type="Proteomes" id="UP000625711"/>
    </source>
</evidence>
<feature type="signal peptide" evidence="2">
    <location>
        <begin position="1"/>
        <end position="23"/>
    </location>
</feature>
<comment type="caution">
    <text evidence="3">The sequence shown here is derived from an EMBL/GenBank/DDBJ whole genome shotgun (WGS) entry which is preliminary data.</text>
</comment>
<dbReference type="AlphaFoldDB" id="A0A834IFD2"/>
<feature type="region of interest" description="Disordered" evidence="1">
    <location>
        <begin position="47"/>
        <end position="66"/>
    </location>
</feature>
<feature type="chain" id="PRO_5032515870" description="Secreted protein" evidence="2">
    <location>
        <begin position="24"/>
        <end position="172"/>
    </location>
</feature>
<evidence type="ECO:0008006" key="5">
    <source>
        <dbReference type="Google" id="ProtNLM"/>
    </source>
</evidence>
<organism evidence="3 4">
    <name type="scientific">Rhynchophorus ferrugineus</name>
    <name type="common">Red palm weevil</name>
    <name type="synonym">Curculio ferrugineus</name>
    <dbReference type="NCBI Taxonomy" id="354439"/>
    <lineage>
        <taxon>Eukaryota</taxon>
        <taxon>Metazoa</taxon>
        <taxon>Ecdysozoa</taxon>
        <taxon>Arthropoda</taxon>
        <taxon>Hexapoda</taxon>
        <taxon>Insecta</taxon>
        <taxon>Pterygota</taxon>
        <taxon>Neoptera</taxon>
        <taxon>Endopterygota</taxon>
        <taxon>Coleoptera</taxon>
        <taxon>Polyphaga</taxon>
        <taxon>Cucujiformia</taxon>
        <taxon>Curculionidae</taxon>
        <taxon>Dryophthorinae</taxon>
        <taxon>Rhynchophorus</taxon>
    </lineage>
</organism>
<keyword evidence="2" id="KW-0732">Signal</keyword>
<reference evidence="3" key="1">
    <citation type="submission" date="2020-08" db="EMBL/GenBank/DDBJ databases">
        <title>Genome sequencing and assembly of the red palm weevil Rhynchophorus ferrugineus.</title>
        <authorList>
            <person name="Dias G.B."/>
            <person name="Bergman C.M."/>
            <person name="Manee M."/>
        </authorList>
    </citation>
    <scope>NUCLEOTIDE SEQUENCE</scope>
    <source>
        <strain evidence="3">AA-2017</strain>
        <tissue evidence="3">Whole larva</tissue>
    </source>
</reference>
<accession>A0A834IFD2</accession>
<dbReference type="Proteomes" id="UP000625711">
    <property type="component" value="Unassembled WGS sequence"/>
</dbReference>
<proteinExistence type="predicted"/>
<keyword evidence="4" id="KW-1185">Reference proteome</keyword>
<evidence type="ECO:0000313" key="3">
    <source>
        <dbReference type="EMBL" id="KAF7278794.1"/>
    </source>
</evidence>
<gene>
    <name evidence="3" type="ORF">GWI33_007974</name>
</gene>
<dbReference type="EMBL" id="JAACXV010000387">
    <property type="protein sequence ID" value="KAF7278794.1"/>
    <property type="molecule type" value="Genomic_DNA"/>
</dbReference>
<evidence type="ECO:0000256" key="2">
    <source>
        <dbReference type="SAM" id="SignalP"/>
    </source>
</evidence>